<keyword evidence="9" id="KW-1185">Reference proteome</keyword>
<reference evidence="8" key="1">
    <citation type="submission" date="2020-03" db="EMBL/GenBank/DDBJ databases">
        <title>Draft Genome Sequence of Cylindrodendrum hubeiense.</title>
        <authorList>
            <person name="Buettner E."/>
            <person name="Kellner H."/>
        </authorList>
    </citation>
    <scope>NUCLEOTIDE SEQUENCE</scope>
    <source>
        <strain evidence="8">IHI 201604</strain>
    </source>
</reference>
<dbReference type="Proteomes" id="UP000722485">
    <property type="component" value="Unassembled WGS sequence"/>
</dbReference>
<keyword evidence="2" id="KW-0813">Transport</keyword>
<dbReference type="GO" id="GO:0022857">
    <property type="term" value="F:transmembrane transporter activity"/>
    <property type="evidence" value="ECO:0007669"/>
    <property type="project" value="InterPro"/>
</dbReference>
<dbReference type="InterPro" id="IPR020846">
    <property type="entry name" value="MFS_dom"/>
</dbReference>
<dbReference type="CDD" id="cd17316">
    <property type="entry name" value="MFS_SV2_like"/>
    <property type="match status" value="1"/>
</dbReference>
<dbReference type="OrthoDB" id="3936150at2759"/>
<protein>
    <recommendedName>
        <fullName evidence="7">Major facilitator superfamily (MFS) profile domain-containing protein</fullName>
    </recommendedName>
</protein>
<evidence type="ECO:0000313" key="8">
    <source>
        <dbReference type="EMBL" id="KAF7555382.1"/>
    </source>
</evidence>
<evidence type="ECO:0000256" key="2">
    <source>
        <dbReference type="ARBA" id="ARBA00022448"/>
    </source>
</evidence>
<dbReference type="InterPro" id="IPR005828">
    <property type="entry name" value="MFS_sugar_transport-like"/>
</dbReference>
<feature type="domain" description="Major facilitator superfamily (MFS) profile" evidence="7">
    <location>
        <begin position="71"/>
        <end position="529"/>
    </location>
</feature>
<dbReference type="PROSITE" id="PS50850">
    <property type="entry name" value="MFS"/>
    <property type="match status" value="1"/>
</dbReference>
<name>A0A9P5LEN8_9HYPO</name>
<sequence length="534" mass="58204">MESKSVEGPKAALDDKIARSPSIDNEVGEMEKTETVDSIMTYGLDPAYVEKAALVSGAMHTIGMSAWHYQMWMVCGFGWVVDNIAGYGLSVTYTPVSYEFNVPNVTLTGISYNLGAFIGAMFWGPMADIIGRRWAFNTTLFLVGICMVAAGGSNNIYTYGGLFGVVGFASGGNVPVAATVYLEFVPAKGYYLLTMLSAWWAVGAVVDSLIAWAFIGNYSCDMTVSDICLKADNMGWRYTLFTVGSLVIVLAAARFFIFRIPESPYFLLSRGRDAEVIEVIDFISKKAKKPCPLTLEQLKDINDRHGRDTGNSTIAPPLKEVFLSQFKQISLKSLKPLFGKPKLALQTCIIIWIWAAIGIAYPLYSFFLPTYLAAKFQAISYDYSLESTYRQYCYIAACTVPGPIIASFAIETRLGRRYTMAIGTLLSGVFLYLSTLAATNEAVVGFNCTATLVINFMFAIQYAYTPESFPSTIRATANGLCSMVGYVCGLAAPVIASQAGVSTNVPIYVSGALFLLTGLIMFALPIETATENRF</sequence>
<feature type="transmembrane region" description="Helical" evidence="6">
    <location>
        <begin position="109"/>
        <end position="127"/>
    </location>
</feature>
<evidence type="ECO:0000256" key="5">
    <source>
        <dbReference type="ARBA" id="ARBA00023136"/>
    </source>
</evidence>
<feature type="transmembrane region" description="Helical" evidence="6">
    <location>
        <begin position="417"/>
        <end position="438"/>
    </location>
</feature>
<feature type="transmembrane region" description="Helical" evidence="6">
    <location>
        <begin position="389"/>
        <end position="410"/>
    </location>
</feature>
<feature type="transmembrane region" description="Helical" evidence="6">
    <location>
        <begin position="507"/>
        <end position="526"/>
    </location>
</feature>
<dbReference type="Pfam" id="PF00083">
    <property type="entry name" value="Sugar_tr"/>
    <property type="match status" value="1"/>
</dbReference>
<evidence type="ECO:0000256" key="6">
    <source>
        <dbReference type="SAM" id="Phobius"/>
    </source>
</evidence>
<feature type="transmembrane region" description="Helical" evidence="6">
    <location>
        <begin position="444"/>
        <end position="464"/>
    </location>
</feature>
<evidence type="ECO:0000313" key="9">
    <source>
        <dbReference type="Proteomes" id="UP000722485"/>
    </source>
</evidence>
<evidence type="ECO:0000256" key="4">
    <source>
        <dbReference type="ARBA" id="ARBA00022989"/>
    </source>
</evidence>
<organism evidence="8 9">
    <name type="scientific">Cylindrodendrum hubeiense</name>
    <dbReference type="NCBI Taxonomy" id="595255"/>
    <lineage>
        <taxon>Eukaryota</taxon>
        <taxon>Fungi</taxon>
        <taxon>Dikarya</taxon>
        <taxon>Ascomycota</taxon>
        <taxon>Pezizomycotina</taxon>
        <taxon>Sordariomycetes</taxon>
        <taxon>Hypocreomycetidae</taxon>
        <taxon>Hypocreales</taxon>
        <taxon>Nectriaceae</taxon>
        <taxon>Cylindrodendrum</taxon>
    </lineage>
</organism>
<keyword evidence="4 6" id="KW-1133">Transmembrane helix</keyword>
<dbReference type="PANTHER" id="PTHR23511:SF5">
    <property type="entry name" value="MAJOR FACILITATOR-TYPE TRANSPORTER HXNZ-RELATED"/>
    <property type="match status" value="1"/>
</dbReference>
<feature type="transmembrane region" description="Helical" evidence="6">
    <location>
        <begin position="476"/>
        <end position="495"/>
    </location>
</feature>
<feature type="transmembrane region" description="Helical" evidence="6">
    <location>
        <begin position="159"/>
        <end position="182"/>
    </location>
</feature>
<comment type="subcellular location">
    <subcellularLocation>
        <location evidence="1">Membrane</location>
        <topology evidence="1">Multi-pass membrane protein</topology>
    </subcellularLocation>
</comment>
<dbReference type="SUPFAM" id="SSF103473">
    <property type="entry name" value="MFS general substrate transporter"/>
    <property type="match status" value="1"/>
</dbReference>
<gene>
    <name evidence="8" type="ORF">G7Z17_g2215</name>
</gene>
<accession>A0A9P5LEN8</accession>
<dbReference type="PANTHER" id="PTHR23511">
    <property type="entry name" value="SYNAPTIC VESICLE GLYCOPROTEIN 2"/>
    <property type="match status" value="1"/>
</dbReference>
<keyword evidence="5 6" id="KW-0472">Membrane</keyword>
<feature type="transmembrane region" description="Helical" evidence="6">
    <location>
        <begin position="343"/>
        <end position="364"/>
    </location>
</feature>
<evidence type="ECO:0000256" key="3">
    <source>
        <dbReference type="ARBA" id="ARBA00022692"/>
    </source>
</evidence>
<dbReference type="InterPro" id="IPR036259">
    <property type="entry name" value="MFS_trans_sf"/>
</dbReference>
<evidence type="ECO:0000256" key="1">
    <source>
        <dbReference type="ARBA" id="ARBA00004141"/>
    </source>
</evidence>
<dbReference type="GO" id="GO:0016020">
    <property type="term" value="C:membrane"/>
    <property type="evidence" value="ECO:0007669"/>
    <property type="project" value="UniProtKB-SubCell"/>
</dbReference>
<dbReference type="AlphaFoldDB" id="A0A9P5LEN8"/>
<keyword evidence="3 6" id="KW-0812">Transmembrane</keyword>
<dbReference type="EMBL" id="JAANBB010000021">
    <property type="protein sequence ID" value="KAF7555382.1"/>
    <property type="molecule type" value="Genomic_DNA"/>
</dbReference>
<feature type="transmembrane region" description="Helical" evidence="6">
    <location>
        <begin position="189"/>
        <end position="215"/>
    </location>
</feature>
<proteinExistence type="predicted"/>
<evidence type="ECO:0000259" key="7">
    <source>
        <dbReference type="PROSITE" id="PS50850"/>
    </source>
</evidence>
<dbReference type="Gene3D" id="1.20.1250.20">
    <property type="entry name" value="MFS general substrate transporter like domains"/>
    <property type="match status" value="1"/>
</dbReference>
<feature type="transmembrane region" description="Helical" evidence="6">
    <location>
        <begin position="69"/>
        <end position="89"/>
    </location>
</feature>
<feature type="transmembrane region" description="Helical" evidence="6">
    <location>
        <begin position="134"/>
        <end position="153"/>
    </location>
</feature>
<feature type="transmembrane region" description="Helical" evidence="6">
    <location>
        <begin position="235"/>
        <end position="257"/>
    </location>
</feature>
<comment type="caution">
    <text evidence="8">The sequence shown here is derived from an EMBL/GenBank/DDBJ whole genome shotgun (WGS) entry which is preliminary data.</text>
</comment>